<dbReference type="Gene3D" id="3.40.50.2300">
    <property type="match status" value="1"/>
</dbReference>
<feature type="domain" description="HTH luxR-type" evidence="3">
    <location>
        <begin position="148"/>
        <end position="213"/>
    </location>
</feature>
<evidence type="ECO:0000259" key="3">
    <source>
        <dbReference type="PROSITE" id="PS50043"/>
    </source>
</evidence>
<feature type="modified residue" description="4-aspartylphosphate" evidence="2">
    <location>
        <position position="58"/>
    </location>
</feature>
<evidence type="ECO:0000313" key="5">
    <source>
        <dbReference type="EMBL" id="CAH0997682.1"/>
    </source>
</evidence>
<dbReference type="InterPro" id="IPR039420">
    <property type="entry name" value="WalR-like"/>
</dbReference>
<dbReference type="PANTHER" id="PTHR43214:SF42">
    <property type="entry name" value="TRANSCRIPTIONAL REGULATORY PROTEIN DESR"/>
    <property type="match status" value="1"/>
</dbReference>
<dbReference type="SMART" id="SM00421">
    <property type="entry name" value="HTH_LUXR"/>
    <property type="match status" value="1"/>
</dbReference>
<sequence length="228" mass="26153">MKKFFQLAVVDDSDFVRQRFKEHFHIEKELVCVKTFIKTEPLIANLESGLLLDLLVLDVNLFGVSSLNSISKIRELSPNTKIVIYTSYEDADILLKALRLGACGYLLKSSSVQDIEKELMDFINGSIKISNRMAHKLSQYFRSESVVIDEGIESLTPRELEVLKLLADGYEYDEIGEKLGIATNSVRTHIKSIYRKMQVKNSVQAAKRYFDTRDLVIENEKDRLKILK</sequence>
<evidence type="ECO:0000259" key="4">
    <source>
        <dbReference type="PROSITE" id="PS50110"/>
    </source>
</evidence>
<evidence type="ECO:0000313" key="6">
    <source>
        <dbReference type="Proteomes" id="UP000837932"/>
    </source>
</evidence>
<accession>A0ABN8F2L0</accession>
<reference evidence="5" key="1">
    <citation type="submission" date="2021-12" db="EMBL/GenBank/DDBJ databases">
        <authorList>
            <person name="Rodrigo-Torres L."/>
            <person name="Arahal R. D."/>
            <person name="Lucena T."/>
        </authorList>
    </citation>
    <scope>NUCLEOTIDE SEQUENCE</scope>
    <source>
        <strain evidence="5">CECT 8858</strain>
    </source>
</reference>
<keyword evidence="6" id="KW-1185">Reference proteome</keyword>
<dbReference type="PROSITE" id="PS50043">
    <property type="entry name" value="HTH_LUXR_2"/>
    <property type="match status" value="1"/>
</dbReference>
<proteinExistence type="predicted"/>
<feature type="domain" description="Response regulatory" evidence="4">
    <location>
        <begin position="6"/>
        <end position="123"/>
    </location>
</feature>
<dbReference type="SUPFAM" id="SSF52172">
    <property type="entry name" value="CheY-like"/>
    <property type="match status" value="1"/>
</dbReference>
<organism evidence="5 6">
    <name type="scientific">Emticicia aquatica</name>
    <dbReference type="NCBI Taxonomy" id="1681835"/>
    <lineage>
        <taxon>Bacteria</taxon>
        <taxon>Pseudomonadati</taxon>
        <taxon>Bacteroidota</taxon>
        <taxon>Cytophagia</taxon>
        <taxon>Cytophagales</taxon>
        <taxon>Leadbetterellaceae</taxon>
        <taxon>Emticicia</taxon>
    </lineage>
</organism>
<dbReference type="CDD" id="cd06170">
    <property type="entry name" value="LuxR_C_like"/>
    <property type="match status" value="1"/>
</dbReference>
<dbReference type="SUPFAM" id="SSF46894">
    <property type="entry name" value="C-terminal effector domain of the bipartite response regulators"/>
    <property type="match status" value="1"/>
</dbReference>
<protein>
    <submittedName>
        <fullName evidence="5">Transcriptional regulatory protein RcsB</fullName>
    </submittedName>
</protein>
<dbReference type="Pfam" id="PF00072">
    <property type="entry name" value="Response_reg"/>
    <property type="match status" value="1"/>
</dbReference>
<dbReference type="SMART" id="SM00448">
    <property type="entry name" value="REC"/>
    <property type="match status" value="1"/>
</dbReference>
<comment type="caution">
    <text evidence="5">The sequence shown here is derived from an EMBL/GenBank/DDBJ whole genome shotgun (WGS) entry which is preliminary data.</text>
</comment>
<keyword evidence="2" id="KW-0597">Phosphoprotein</keyword>
<dbReference type="InterPro" id="IPR016032">
    <property type="entry name" value="Sig_transdc_resp-reg_C-effctor"/>
</dbReference>
<keyword evidence="1" id="KW-0238">DNA-binding</keyword>
<dbReference type="RefSeq" id="WP_238808493.1">
    <property type="nucleotide sequence ID" value="NZ_CAKLPY010000005.1"/>
</dbReference>
<dbReference type="Pfam" id="PF00196">
    <property type="entry name" value="GerE"/>
    <property type="match status" value="1"/>
</dbReference>
<dbReference type="PROSITE" id="PS50110">
    <property type="entry name" value="RESPONSE_REGULATORY"/>
    <property type="match status" value="1"/>
</dbReference>
<evidence type="ECO:0000256" key="2">
    <source>
        <dbReference type="PROSITE-ProRule" id="PRU00169"/>
    </source>
</evidence>
<gene>
    <name evidence="5" type="primary">rcsB</name>
    <name evidence="5" type="ORF">EMA8858_03816</name>
</gene>
<dbReference type="PROSITE" id="PS00622">
    <property type="entry name" value="HTH_LUXR_1"/>
    <property type="match status" value="1"/>
</dbReference>
<dbReference type="InterPro" id="IPR001789">
    <property type="entry name" value="Sig_transdc_resp-reg_receiver"/>
</dbReference>
<dbReference type="EMBL" id="CAKLPY010000005">
    <property type="protein sequence ID" value="CAH0997682.1"/>
    <property type="molecule type" value="Genomic_DNA"/>
</dbReference>
<evidence type="ECO:0000256" key="1">
    <source>
        <dbReference type="ARBA" id="ARBA00023125"/>
    </source>
</evidence>
<dbReference type="Proteomes" id="UP000837932">
    <property type="component" value="Unassembled WGS sequence"/>
</dbReference>
<dbReference type="PRINTS" id="PR00038">
    <property type="entry name" value="HTHLUXR"/>
</dbReference>
<dbReference type="PANTHER" id="PTHR43214">
    <property type="entry name" value="TWO-COMPONENT RESPONSE REGULATOR"/>
    <property type="match status" value="1"/>
</dbReference>
<name>A0ABN8F2L0_9BACT</name>
<dbReference type="InterPro" id="IPR011006">
    <property type="entry name" value="CheY-like_superfamily"/>
</dbReference>
<dbReference type="InterPro" id="IPR000792">
    <property type="entry name" value="Tscrpt_reg_LuxR_C"/>
</dbReference>